<evidence type="ECO:0000256" key="1">
    <source>
        <dbReference type="ARBA" id="ARBA00022559"/>
    </source>
</evidence>
<evidence type="ECO:0000313" key="3">
    <source>
        <dbReference type="Proteomes" id="UP000594260"/>
    </source>
</evidence>
<dbReference type="GO" id="GO:0004601">
    <property type="term" value="F:peroxidase activity"/>
    <property type="evidence" value="ECO:0007669"/>
    <property type="project" value="UniProtKB-KW"/>
</dbReference>
<name>A0A7M7JE01_VARDE</name>
<proteinExistence type="predicted"/>
<dbReference type="InterPro" id="IPR037120">
    <property type="entry name" value="Haem_peroxidase_sf_animal"/>
</dbReference>
<dbReference type="PANTHER" id="PTHR11475:SF143">
    <property type="entry name" value="PUTATIVE-RELATED"/>
    <property type="match status" value="1"/>
</dbReference>
<dbReference type="InParanoid" id="A0A7M7JE01"/>
<dbReference type="PANTHER" id="PTHR11475">
    <property type="entry name" value="OXIDASE/PEROXIDASE"/>
    <property type="match status" value="1"/>
</dbReference>
<evidence type="ECO:0000313" key="2">
    <source>
        <dbReference type="EnsemblMetazoa" id="XP_022650688"/>
    </source>
</evidence>
<dbReference type="KEGG" id="vde:111245935"/>
<dbReference type="GeneID" id="111245935"/>
<protein>
    <submittedName>
        <fullName evidence="2">Uncharacterized protein</fullName>
    </submittedName>
</protein>
<keyword evidence="3" id="KW-1185">Reference proteome</keyword>
<dbReference type="Pfam" id="PF03098">
    <property type="entry name" value="An_peroxidase"/>
    <property type="match status" value="2"/>
</dbReference>
<keyword evidence="1" id="KW-0575">Peroxidase</keyword>
<dbReference type="InterPro" id="IPR010255">
    <property type="entry name" value="Haem_peroxidase_sf"/>
</dbReference>
<dbReference type="Gene3D" id="1.10.640.10">
    <property type="entry name" value="Haem peroxidase domain superfamily, animal type"/>
    <property type="match status" value="1"/>
</dbReference>
<reference evidence="2" key="1">
    <citation type="submission" date="2021-01" db="UniProtKB">
        <authorList>
            <consortium name="EnsemblMetazoa"/>
        </authorList>
    </citation>
    <scope>IDENTIFICATION</scope>
</reference>
<dbReference type="InterPro" id="IPR019791">
    <property type="entry name" value="Haem_peroxidase_animal"/>
</dbReference>
<dbReference type="GO" id="GO:0006979">
    <property type="term" value="P:response to oxidative stress"/>
    <property type="evidence" value="ECO:0007669"/>
    <property type="project" value="InterPro"/>
</dbReference>
<dbReference type="AlphaFoldDB" id="A0A7M7JE01"/>
<keyword evidence="1" id="KW-0560">Oxidoreductase</keyword>
<dbReference type="GO" id="GO:0020037">
    <property type="term" value="F:heme binding"/>
    <property type="evidence" value="ECO:0007669"/>
    <property type="project" value="InterPro"/>
</dbReference>
<sequence>MHRGRPDTEHLVDAYKNYSLNPASYYCFNGTCNNLQHKQWGAVVTCYKRMLRAYYEDKRSEPKLPECKMTTDVSNDPVLLERNATCINYVRLAVCPCESDGPRRHMNSLTAYLDLSLPYGSAKKELDRLRD</sequence>
<dbReference type="PROSITE" id="PS50292">
    <property type="entry name" value="PEROXIDASE_3"/>
    <property type="match status" value="1"/>
</dbReference>
<organism evidence="2 3">
    <name type="scientific">Varroa destructor</name>
    <name type="common">Honeybee mite</name>
    <dbReference type="NCBI Taxonomy" id="109461"/>
    <lineage>
        <taxon>Eukaryota</taxon>
        <taxon>Metazoa</taxon>
        <taxon>Ecdysozoa</taxon>
        <taxon>Arthropoda</taxon>
        <taxon>Chelicerata</taxon>
        <taxon>Arachnida</taxon>
        <taxon>Acari</taxon>
        <taxon>Parasitiformes</taxon>
        <taxon>Mesostigmata</taxon>
        <taxon>Gamasina</taxon>
        <taxon>Dermanyssoidea</taxon>
        <taxon>Varroidae</taxon>
        <taxon>Varroa</taxon>
    </lineage>
</organism>
<accession>A0A7M7JE01</accession>
<dbReference type="SUPFAM" id="SSF48113">
    <property type="entry name" value="Heme-dependent peroxidases"/>
    <property type="match status" value="1"/>
</dbReference>
<dbReference type="OrthoDB" id="823504at2759"/>
<dbReference type="EnsemblMetazoa" id="XM_022794953">
    <property type="protein sequence ID" value="XP_022650688"/>
    <property type="gene ID" value="LOC111245935"/>
</dbReference>
<dbReference type="RefSeq" id="XP_022650688.1">
    <property type="nucleotide sequence ID" value="XM_022794953.1"/>
</dbReference>
<dbReference type="Proteomes" id="UP000594260">
    <property type="component" value="Unplaced"/>
</dbReference>